<dbReference type="Pfam" id="PF22936">
    <property type="entry name" value="Pol_BBD"/>
    <property type="match status" value="1"/>
</dbReference>
<dbReference type="InterPro" id="IPR054722">
    <property type="entry name" value="PolX-like_BBD"/>
</dbReference>
<evidence type="ECO:0000313" key="3">
    <source>
        <dbReference type="Proteomes" id="UP001604336"/>
    </source>
</evidence>
<gene>
    <name evidence="2" type="ORF">Adt_39957</name>
</gene>
<sequence length="163" mass="17926">MHLSTVISECNSVGNHREWWVDTGATRHICAEKNVFSNYKAIDGEQLFMENFSSSKVEGQGNMTLEMTSGKELVLNNVLHVPNIQRNLVSGSLLSKNGIKLVFVSDKFVLTKNRMSSKPENESVTNDCALEVTIPRDGVRQVAMNTSAAAMSSSGTSHFIAFQ</sequence>
<accession>A0ABD1QAT7</accession>
<name>A0ABD1QAT7_9LAMI</name>
<dbReference type="EMBL" id="JBFOLK010000012">
    <property type="protein sequence ID" value="KAL2471821.1"/>
    <property type="molecule type" value="Genomic_DNA"/>
</dbReference>
<feature type="domain" description="Retrovirus-related Pol polyprotein from transposon TNT 1-94-like beta-barrel" evidence="1">
    <location>
        <begin position="19"/>
        <end position="98"/>
    </location>
</feature>
<dbReference type="Proteomes" id="UP001604336">
    <property type="component" value="Unassembled WGS sequence"/>
</dbReference>
<dbReference type="AlphaFoldDB" id="A0ABD1QAT7"/>
<reference evidence="3" key="1">
    <citation type="submission" date="2024-07" db="EMBL/GenBank/DDBJ databases">
        <title>Two chromosome-level genome assemblies of Korean endemic species Abeliophyllum distichum and Forsythia ovata (Oleaceae).</title>
        <authorList>
            <person name="Jang H."/>
        </authorList>
    </citation>
    <scope>NUCLEOTIDE SEQUENCE [LARGE SCALE GENOMIC DNA]</scope>
</reference>
<organism evidence="2 3">
    <name type="scientific">Abeliophyllum distichum</name>
    <dbReference type="NCBI Taxonomy" id="126358"/>
    <lineage>
        <taxon>Eukaryota</taxon>
        <taxon>Viridiplantae</taxon>
        <taxon>Streptophyta</taxon>
        <taxon>Embryophyta</taxon>
        <taxon>Tracheophyta</taxon>
        <taxon>Spermatophyta</taxon>
        <taxon>Magnoliopsida</taxon>
        <taxon>eudicotyledons</taxon>
        <taxon>Gunneridae</taxon>
        <taxon>Pentapetalae</taxon>
        <taxon>asterids</taxon>
        <taxon>lamiids</taxon>
        <taxon>Lamiales</taxon>
        <taxon>Oleaceae</taxon>
        <taxon>Forsythieae</taxon>
        <taxon>Abeliophyllum</taxon>
    </lineage>
</organism>
<evidence type="ECO:0000259" key="1">
    <source>
        <dbReference type="Pfam" id="PF22936"/>
    </source>
</evidence>
<dbReference type="PANTHER" id="PTHR47592">
    <property type="entry name" value="PBF68 PROTEIN"/>
    <property type="match status" value="1"/>
</dbReference>
<evidence type="ECO:0000313" key="2">
    <source>
        <dbReference type="EMBL" id="KAL2471821.1"/>
    </source>
</evidence>
<keyword evidence="3" id="KW-1185">Reference proteome</keyword>
<proteinExistence type="predicted"/>
<protein>
    <submittedName>
        <fullName evidence="2">Retrovirus-related Pol polyprotein from transposon TNT 1-94</fullName>
    </submittedName>
</protein>
<comment type="caution">
    <text evidence="2">The sequence shown here is derived from an EMBL/GenBank/DDBJ whole genome shotgun (WGS) entry which is preliminary data.</text>
</comment>